<proteinExistence type="inferred from homology"/>
<dbReference type="EMBL" id="JAWIIV010000019">
    <property type="protein sequence ID" value="MEC4721523.1"/>
    <property type="molecule type" value="Genomic_DNA"/>
</dbReference>
<evidence type="ECO:0000313" key="8">
    <source>
        <dbReference type="Proteomes" id="UP001352263"/>
    </source>
</evidence>
<dbReference type="PANTHER" id="PTHR47268">
    <property type="entry name" value="ACYLPHOSPHATASE"/>
    <property type="match status" value="1"/>
</dbReference>
<keyword evidence="8" id="KW-1185">Reference proteome</keyword>
<evidence type="ECO:0000256" key="3">
    <source>
        <dbReference type="ARBA" id="ARBA00047645"/>
    </source>
</evidence>
<name>A0ABU6JCZ9_9BURK</name>
<evidence type="ECO:0000313" key="7">
    <source>
        <dbReference type="EMBL" id="MEC4721523.1"/>
    </source>
</evidence>
<comment type="catalytic activity">
    <reaction evidence="3 4">
        <text>an acyl phosphate + H2O = a carboxylate + phosphate + H(+)</text>
        <dbReference type="Rhea" id="RHEA:14965"/>
        <dbReference type="ChEBI" id="CHEBI:15377"/>
        <dbReference type="ChEBI" id="CHEBI:15378"/>
        <dbReference type="ChEBI" id="CHEBI:29067"/>
        <dbReference type="ChEBI" id="CHEBI:43474"/>
        <dbReference type="ChEBI" id="CHEBI:59918"/>
        <dbReference type="EC" id="3.6.1.7"/>
    </reaction>
</comment>
<feature type="active site" evidence="4">
    <location>
        <position position="36"/>
    </location>
</feature>
<evidence type="ECO:0000256" key="4">
    <source>
        <dbReference type="PROSITE-ProRule" id="PRU00520"/>
    </source>
</evidence>
<dbReference type="PRINTS" id="PR00112">
    <property type="entry name" value="ACYLPHPHTASE"/>
</dbReference>
<dbReference type="SUPFAM" id="SSF54975">
    <property type="entry name" value="Acylphosphatase/BLUF domain-like"/>
    <property type="match status" value="1"/>
</dbReference>
<comment type="caution">
    <text evidence="7">The sequence shown here is derived from an EMBL/GenBank/DDBJ whole genome shotgun (WGS) entry which is preliminary data.</text>
</comment>
<evidence type="ECO:0000256" key="5">
    <source>
        <dbReference type="RuleBase" id="RU004168"/>
    </source>
</evidence>
<protein>
    <recommendedName>
        <fullName evidence="2 4">acylphosphatase</fullName>
        <ecNumber evidence="2 4">3.6.1.7</ecNumber>
    </recommendedName>
</protein>
<dbReference type="EC" id="3.6.1.7" evidence="2 4"/>
<accession>A0ABU6JCZ9</accession>
<dbReference type="Proteomes" id="UP001352263">
    <property type="component" value="Unassembled WGS sequence"/>
</dbReference>
<feature type="active site" evidence="4">
    <location>
        <position position="18"/>
    </location>
</feature>
<evidence type="ECO:0000256" key="2">
    <source>
        <dbReference type="ARBA" id="ARBA00012150"/>
    </source>
</evidence>
<dbReference type="PANTHER" id="PTHR47268:SF4">
    <property type="entry name" value="ACYLPHOSPHATASE"/>
    <property type="match status" value="1"/>
</dbReference>
<sequence length="93" mass="9849">MTARHLRISGLVQGVGYRASFAMQARELGLSGWVRNRVDGSVEAAVRGAPEAVEQMVAWSRRGPPGARVSDVVITSIDDAALPGDGFEVLATQ</sequence>
<dbReference type="InterPro" id="IPR020456">
    <property type="entry name" value="Acylphosphatase"/>
</dbReference>
<dbReference type="RefSeq" id="WP_326508219.1">
    <property type="nucleotide sequence ID" value="NZ_JAWIIV010000019.1"/>
</dbReference>
<evidence type="ECO:0000259" key="6">
    <source>
        <dbReference type="PROSITE" id="PS51160"/>
    </source>
</evidence>
<evidence type="ECO:0000256" key="1">
    <source>
        <dbReference type="ARBA" id="ARBA00005614"/>
    </source>
</evidence>
<organism evidence="7 8">
    <name type="scientific">Noviherbaspirillum album</name>
    <dbReference type="NCBI Taxonomy" id="3080276"/>
    <lineage>
        <taxon>Bacteria</taxon>
        <taxon>Pseudomonadati</taxon>
        <taxon>Pseudomonadota</taxon>
        <taxon>Betaproteobacteria</taxon>
        <taxon>Burkholderiales</taxon>
        <taxon>Oxalobacteraceae</taxon>
        <taxon>Noviherbaspirillum</taxon>
    </lineage>
</organism>
<dbReference type="InterPro" id="IPR001792">
    <property type="entry name" value="Acylphosphatase-like_dom"/>
</dbReference>
<dbReference type="InterPro" id="IPR036046">
    <property type="entry name" value="Acylphosphatase-like_dom_sf"/>
</dbReference>
<feature type="domain" description="Acylphosphatase-like" evidence="6">
    <location>
        <begin position="3"/>
        <end position="91"/>
    </location>
</feature>
<keyword evidence="4" id="KW-0378">Hydrolase</keyword>
<reference evidence="7 8" key="1">
    <citation type="submission" date="2023-10" db="EMBL/GenBank/DDBJ databases">
        <title>Noviherbaspirillum sp. CPCC 100848 genome assembly.</title>
        <authorList>
            <person name="Li X.Y."/>
            <person name="Fang X.M."/>
        </authorList>
    </citation>
    <scope>NUCLEOTIDE SEQUENCE [LARGE SCALE GENOMIC DNA]</scope>
    <source>
        <strain evidence="7 8">CPCC 100848</strain>
    </source>
</reference>
<dbReference type="PROSITE" id="PS51160">
    <property type="entry name" value="ACYLPHOSPHATASE_3"/>
    <property type="match status" value="1"/>
</dbReference>
<comment type="similarity">
    <text evidence="1 5">Belongs to the acylphosphatase family.</text>
</comment>
<dbReference type="Gene3D" id="3.30.70.100">
    <property type="match status" value="1"/>
</dbReference>
<dbReference type="InterPro" id="IPR017968">
    <property type="entry name" value="Acylphosphatase_CS"/>
</dbReference>
<gene>
    <name evidence="7" type="ORF">RY831_20365</name>
</gene>
<dbReference type="Pfam" id="PF00708">
    <property type="entry name" value="Acylphosphatase"/>
    <property type="match status" value="1"/>
</dbReference>
<dbReference type="PROSITE" id="PS00151">
    <property type="entry name" value="ACYLPHOSPHATASE_2"/>
    <property type="match status" value="1"/>
</dbReference>